<dbReference type="RefSeq" id="XP_013898357.1">
    <property type="nucleotide sequence ID" value="XM_014042903.1"/>
</dbReference>
<dbReference type="InterPro" id="IPR000719">
    <property type="entry name" value="Prot_kinase_dom"/>
</dbReference>
<dbReference type="Proteomes" id="UP000054498">
    <property type="component" value="Unassembled WGS sequence"/>
</dbReference>
<dbReference type="PROSITE" id="PS50011">
    <property type="entry name" value="PROTEIN_KINASE_DOM"/>
    <property type="match status" value="1"/>
</dbReference>
<gene>
    <name evidence="2" type="ORF">MNEG_8623</name>
</gene>
<dbReference type="AlphaFoldDB" id="A0A0D2JJ53"/>
<dbReference type="PANTHER" id="PTHR37171:SF1">
    <property type="entry name" value="SERINE_THREONINE-PROTEIN KINASE YRZF-RELATED"/>
    <property type="match status" value="1"/>
</dbReference>
<dbReference type="STRING" id="145388.A0A0D2JJ53"/>
<dbReference type="OrthoDB" id="1248231at2759"/>
<dbReference type="SUPFAM" id="SSF56112">
    <property type="entry name" value="Protein kinase-like (PK-like)"/>
    <property type="match status" value="1"/>
</dbReference>
<name>A0A0D2JJ53_9CHLO</name>
<sequence>MFTAVTGKHTTFSCQLEDDSALGVPDFWFGGARAGSALLLGEGKTPLMLGACLSLHEAVRDEEIASSCAEEICDYMRKRGMTYGFLTCLNSTYFIRRTGRDRYEFTDAIRPFDTGPTVLEMLMYVLMKQEEAGPWPSATEGGEQQAVPAGATSAAAAAASRNQRYPLCSRIADASGASGGQKAGSSEQEHAASALELTGKRLGWGKCGGVNVGWFHGQPAAIKAIDLSKQGSLLPALQAEVAIYDRLKPLQGVCIPVLYGCGFWNYRNTYFVATSIVAGKQPGRSTREGRQAAEQALRQIHARGVLHGDIRRPNIFVAVVDGRWEAWIIDFDFATASSDADAQAAELAELLALFGPS</sequence>
<evidence type="ECO:0000259" key="1">
    <source>
        <dbReference type="PROSITE" id="PS50011"/>
    </source>
</evidence>
<keyword evidence="3" id="KW-1185">Reference proteome</keyword>
<evidence type="ECO:0000313" key="3">
    <source>
        <dbReference type="Proteomes" id="UP000054498"/>
    </source>
</evidence>
<dbReference type="GeneID" id="25741499"/>
<dbReference type="KEGG" id="mng:MNEG_8623"/>
<dbReference type="PANTHER" id="PTHR37171">
    <property type="entry name" value="SERINE/THREONINE-PROTEIN KINASE YRZF-RELATED"/>
    <property type="match status" value="1"/>
</dbReference>
<feature type="domain" description="Protein kinase" evidence="1">
    <location>
        <begin position="196"/>
        <end position="357"/>
    </location>
</feature>
<dbReference type="EMBL" id="KK101877">
    <property type="protein sequence ID" value="KIY99337.1"/>
    <property type="molecule type" value="Genomic_DNA"/>
</dbReference>
<dbReference type="Gene3D" id="1.10.510.10">
    <property type="entry name" value="Transferase(Phosphotransferase) domain 1"/>
    <property type="match status" value="1"/>
</dbReference>
<organism evidence="2 3">
    <name type="scientific">Monoraphidium neglectum</name>
    <dbReference type="NCBI Taxonomy" id="145388"/>
    <lineage>
        <taxon>Eukaryota</taxon>
        <taxon>Viridiplantae</taxon>
        <taxon>Chlorophyta</taxon>
        <taxon>core chlorophytes</taxon>
        <taxon>Chlorophyceae</taxon>
        <taxon>CS clade</taxon>
        <taxon>Sphaeropleales</taxon>
        <taxon>Selenastraceae</taxon>
        <taxon>Monoraphidium</taxon>
    </lineage>
</organism>
<evidence type="ECO:0000313" key="2">
    <source>
        <dbReference type="EMBL" id="KIY99337.1"/>
    </source>
</evidence>
<proteinExistence type="predicted"/>
<dbReference type="InterPro" id="IPR011009">
    <property type="entry name" value="Kinase-like_dom_sf"/>
</dbReference>
<accession>A0A0D2JJ53</accession>
<protein>
    <recommendedName>
        <fullName evidence="1">Protein kinase domain-containing protein</fullName>
    </recommendedName>
</protein>
<dbReference type="GO" id="GO:0005524">
    <property type="term" value="F:ATP binding"/>
    <property type="evidence" value="ECO:0007669"/>
    <property type="project" value="InterPro"/>
</dbReference>
<dbReference type="GO" id="GO:0004672">
    <property type="term" value="F:protein kinase activity"/>
    <property type="evidence" value="ECO:0007669"/>
    <property type="project" value="InterPro"/>
</dbReference>
<reference evidence="2 3" key="1">
    <citation type="journal article" date="2013" name="BMC Genomics">
        <title>Reconstruction of the lipid metabolism for the microalga Monoraphidium neglectum from its genome sequence reveals characteristics suitable for biofuel production.</title>
        <authorList>
            <person name="Bogen C."/>
            <person name="Al-Dilaimi A."/>
            <person name="Albersmeier A."/>
            <person name="Wichmann J."/>
            <person name="Grundmann M."/>
            <person name="Rupp O."/>
            <person name="Lauersen K.J."/>
            <person name="Blifernez-Klassen O."/>
            <person name="Kalinowski J."/>
            <person name="Goesmann A."/>
            <person name="Mussgnug J.H."/>
            <person name="Kruse O."/>
        </authorList>
    </citation>
    <scope>NUCLEOTIDE SEQUENCE [LARGE SCALE GENOMIC DNA]</scope>
    <source>
        <strain evidence="2 3">SAG 48.87</strain>
    </source>
</reference>
<dbReference type="Pfam" id="PF06293">
    <property type="entry name" value="Kdo"/>
    <property type="match status" value="1"/>
</dbReference>
<dbReference type="InterPro" id="IPR052396">
    <property type="entry name" value="Meiotic_Drive_Suppr_Kinase"/>
</dbReference>